<dbReference type="PROSITE" id="PS51371">
    <property type="entry name" value="CBS"/>
    <property type="match status" value="2"/>
</dbReference>
<dbReference type="SMART" id="SM00382">
    <property type="entry name" value="AAA"/>
    <property type="match status" value="1"/>
</dbReference>
<dbReference type="PANTHER" id="PTHR32071">
    <property type="entry name" value="TRANSCRIPTIONAL REGULATORY PROTEIN"/>
    <property type="match status" value="1"/>
</dbReference>
<dbReference type="Gene3D" id="1.10.10.60">
    <property type="entry name" value="Homeodomain-like"/>
    <property type="match status" value="1"/>
</dbReference>
<evidence type="ECO:0000256" key="7">
    <source>
        <dbReference type="ARBA" id="ARBA00029500"/>
    </source>
</evidence>
<feature type="domain" description="PAS" evidence="10">
    <location>
        <begin position="134"/>
        <end position="181"/>
    </location>
</feature>
<dbReference type="InterPro" id="IPR046342">
    <property type="entry name" value="CBS_dom_sf"/>
</dbReference>
<dbReference type="CDD" id="cd00130">
    <property type="entry name" value="PAS"/>
    <property type="match status" value="1"/>
</dbReference>
<dbReference type="InterPro" id="IPR000014">
    <property type="entry name" value="PAS"/>
</dbReference>
<keyword evidence="2" id="KW-0058">Aromatic hydrocarbons catabolism</keyword>
<dbReference type="Pfam" id="PF13426">
    <property type="entry name" value="PAS_9"/>
    <property type="match status" value="1"/>
</dbReference>
<dbReference type="SMART" id="SM00116">
    <property type="entry name" value="CBS"/>
    <property type="match status" value="2"/>
</dbReference>
<dbReference type="AlphaFoldDB" id="A0A1V4ICY8"/>
<dbReference type="Proteomes" id="UP000191056">
    <property type="component" value="Unassembled WGS sequence"/>
</dbReference>
<name>A0A1V4ICY8_9CLOT</name>
<feature type="domain" description="CBS" evidence="12">
    <location>
        <begin position="7"/>
        <end position="63"/>
    </location>
</feature>
<dbReference type="Pfam" id="PF00571">
    <property type="entry name" value="CBS"/>
    <property type="match status" value="2"/>
</dbReference>
<dbReference type="InterPro" id="IPR030828">
    <property type="entry name" value="HTH_TyrR"/>
</dbReference>
<evidence type="ECO:0000256" key="2">
    <source>
        <dbReference type="ARBA" id="ARBA00022797"/>
    </source>
</evidence>
<dbReference type="InterPro" id="IPR009057">
    <property type="entry name" value="Homeodomain-like_sf"/>
</dbReference>
<dbReference type="InterPro" id="IPR002078">
    <property type="entry name" value="Sigma_54_int"/>
</dbReference>
<dbReference type="Gene3D" id="1.10.8.60">
    <property type="match status" value="1"/>
</dbReference>
<dbReference type="InterPro" id="IPR027417">
    <property type="entry name" value="P-loop_NTPase"/>
</dbReference>
<keyword evidence="6" id="KW-0804">Transcription</keyword>
<dbReference type="Gene3D" id="3.40.50.300">
    <property type="entry name" value="P-loop containing nucleotide triphosphate hydrolases"/>
    <property type="match status" value="1"/>
</dbReference>
<dbReference type="PROSITE" id="PS00676">
    <property type="entry name" value="SIGMA54_INTERACT_2"/>
    <property type="match status" value="1"/>
</dbReference>
<keyword evidence="5" id="KW-0238">DNA-binding</keyword>
<protein>
    <recommendedName>
        <fullName evidence="7">HTH-type transcriptional regulatory protein TyrR</fullName>
    </recommendedName>
</protein>
<dbReference type="SMART" id="SM00091">
    <property type="entry name" value="PAS"/>
    <property type="match status" value="1"/>
</dbReference>
<dbReference type="InterPro" id="IPR035965">
    <property type="entry name" value="PAS-like_dom_sf"/>
</dbReference>
<dbReference type="Gene3D" id="3.10.580.10">
    <property type="entry name" value="CBS-domain"/>
    <property type="match status" value="1"/>
</dbReference>
<feature type="domain" description="Sigma-54 factor interaction" evidence="9">
    <location>
        <begin position="278"/>
        <end position="507"/>
    </location>
</feature>
<dbReference type="InterPro" id="IPR003593">
    <property type="entry name" value="AAA+_ATPase"/>
</dbReference>
<keyword evidence="4" id="KW-0805">Transcription regulation</keyword>
<dbReference type="PROSITE" id="PS50113">
    <property type="entry name" value="PAC"/>
    <property type="match status" value="1"/>
</dbReference>
<dbReference type="FunFam" id="3.40.50.300:FF:000006">
    <property type="entry name" value="DNA-binding transcriptional regulator NtrC"/>
    <property type="match status" value="1"/>
</dbReference>
<dbReference type="Pfam" id="PF18024">
    <property type="entry name" value="HTH_50"/>
    <property type="match status" value="1"/>
</dbReference>
<dbReference type="PROSITE" id="PS50112">
    <property type="entry name" value="PAS"/>
    <property type="match status" value="1"/>
</dbReference>
<dbReference type="SUPFAM" id="SSF55785">
    <property type="entry name" value="PYP-like sensor domain (PAS domain)"/>
    <property type="match status" value="1"/>
</dbReference>
<evidence type="ECO:0000259" key="12">
    <source>
        <dbReference type="PROSITE" id="PS51371"/>
    </source>
</evidence>
<evidence type="ECO:0000256" key="1">
    <source>
        <dbReference type="ARBA" id="ARBA00022741"/>
    </source>
</evidence>
<dbReference type="CDD" id="cd00009">
    <property type="entry name" value="AAA"/>
    <property type="match status" value="1"/>
</dbReference>
<dbReference type="Gene3D" id="3.30.450.20">
    <property type="entry name" value="PAS domain"/>
    <property type="match status" value="1"/>
</dbReference>
<dbReference type="GO" id="GO:0005524">
    <property type="term" value="F:ATP binding"/>
    <property type="evidence" value="ECO:0007669"/>
    <property type="project" value="UniProtKB-KW"/>
</dbReference>
<gene>
    <name evidence="13" type="primary">vnfA</name>
    <name evidence="13" type="ORF">CLCHR_42570</name>
</gene>
<sequence>MKVKELMTKKVLVLKPNNTFEEAAKLFIENGIDGAPVVDKDGKLISIITKTDLMKAILNKWKMNERIETLGPKKVTTINGEMNLEDVLKYKVSRLPIIDKNNKIIGIITQTDLINNLVEKITKKYRDLKNTKLSLMELDSVIECSYDGIYITDGEGNTIKVNNAYERITGLKKEAVLGRNMRELELEGFISQSATLLVLKNGETTTIQQEFNTGVKVLVSSNPIFDKSGKIIMVVTNVRDVTQLYELKEQLQRNKEITRKYVSEIEEMRTQLLNTSEIVAEDHRTIEIIQLANRIAKVDTTILMLGETGAGKDQIAKHIHKVSKRSKKQFIKVNCGAIPTSLIESEFFGYEKGAFTGANKEGKIGLFELASGGTIFLDEVGELPMDMQVKLLRVLQEMEVVRIGGTKSIKIDVRVLAATNRDLEEMIKKKQFREDLYYRLNVVPLYIPPLRERKQDIFPLINFFLTQLNKKYNFNKVFASDALNCLYEYNWPGNVRELKNIVERVVIMSEDDKIKRLDLPKNIIGSNGMVVTLNTFEEGINLKETLDSIEGKLIKKAYDKYGNVRAAAKSLGIDPSTFVRKRQKYINNIDAQYKT</sequence>
<feature type="domain" description="CBS" evidence="12">
    <location>
        <begin position="70"/>
        <end position="123"/>
    </location>
</feature>
<evidence type="ECO:0000259" key="11">
    <source>
        <dbReference type="PROSITE" id="PS50113"/>
    </source>
</evidence>
<evidence type="ECO:0000259" key="10">
    <source>
        <dbReference type="PROSITE" id="PS50112"/>
    </source>
</evidence>
<dbReference type="PROSITE" id="PS00688">
    <property type="entry name" value="SIGMA54_INTERACT_3"/>
    <property type="match status" value="1"/>
</dbReference>
<feature type="domain" description="PAC" evidence="11">
    <location>
        <begin position="200"/>
        <end position="253"/>
    </location>
</feature>
<dbReference type="SUPFAM" id="SSF52540">
    <property type="entry name" value="P-loop containing nucleoside triphosphate hydrolases"/>
    <property type="match status" value="1"/>
</dbReference>
<dbReference type="PROSITE" id="PS00675">
    <property type="entry name" value="SIGMA54_INTERACT_1"/>
    <property type="match status" value="1"/>
</dbReference>
<dbReference type="RefSeq" id="WP_079441892.1">
    <property type="nucleotide sequence ID" value="NZ_MZGT01000086.1"/>
</dbReference>
<dbReference type="InterPro" id="IPR000700">
    <property type="entry name" value="PAS-assoc_C"/>
</dbReference>
<evidence type="ECO:0000259" key="9">
    <source>
        <dbReference type="PROSITE" id="PS50045"/>
    </source>
</evidence>
<dbReference type="PROSITE" id="PS50045">
    <property type="entry name" value="SIGMA54_INTERACT_4"/>
    <property type="match status" value="1"/>
</dbReference>
<accession>A0A1V4ICY8</accession>
<dbReference type="InterPro" id="IPR058031">
    <property type="entry name" value="AAA_lid_NorR"/>
</dbReference>
<dbReference type="EMBL" id="MZGT01000086">
    <property type="protein sequence ID" value="OPJ57750.1"/>
    <property type="molecule type" value="Genomic_DNA"/>
</dbReference>
<dbReference type="GO" id="GO:0006355">
    <property type="term" value="P:regulation of DNA-templated transcription"/>
    <property type="evidence" value="ECO:0007669"/>
    <property type="project" value="InterPro"/>
</dbReference>
<evidence type="ECO:0000256" key="6">
    <source>
        <dbReference type="ARBA" id="ARBA00023163"/>
    </source>
</evidence>
<dbReference type="STRING" id="225345.CLCHR_42570"/>
<organism evidence="13 14">
    <name type="scientific">Clostridium chromiireducens</name>
    <dbReference type="NCBI Taxonomy" id="225345"/>
    <lineage>
        <taxon>Bacteria</taxon>
        <taxon>Bacillati</taxon>
        <taxon>Bacillota</taxon>
        <taxon>Clostridia</taxon>
        <taxon>Eubacteriales</taxon>
        <taxon>Clostridiaceae</taxon>
        <taxon>Clostridium</taxon>
    </lineage>
</organism>
<keyword evidence="8" id="KW-0129">CBS domain</keyword>
<dbReference type="InterPro" id="IPR025944">
    <property type="entry name" value="Sigma_54_int_dom_CS"/>
</dbReference>
<dbReference type="PANTHER" id="PTHR32071:SF57">
    <property type="entry name" value="C4-DICARBOXYLATE TRANSPORT TRANSCRIPTIONAL REGULATORY PROTEIN DCTD"/>
    <property type="match status" value="1"/>
</dbReference>
<evidence type="ECO:0000313" key="13">
    <source>
        <dbReference type="EMBL" id="OPJ57750.1"/>
    </source>
</evidence>
<dbReference type="SUPFAM" id="SSF46689">
    <property type="entry name" value="Homeodomain-like"/>
    <property type="match status" value="1"/>
</dbReference>
<reference evidence="13 14" key="1">
    <citation type="submission" date="2017-03" db="EMBL/GenBank/DDBJ databases">
        <title>Genome sequence of Clostridium chromiireducens DSM 23318.</title>
        <authorList>
            <person name="Poehlein A."/>
            <person name="Daniel R."/>
        </authorList>
    </citation>
    <scope>NUCLEOTIDE SEQUENCE [LARGE SCALE GENOMIC DNA]</scope>
    <source>
        <strain evidence="13 14">DSM 23318</strain>
    </source>
</reference>
<dbReference type="Pfam" id="PF25601">
    <property type="entry name" value="AAA_lid_14"/>
    <property type="match status" value="1"/>
</dbReference>
<dbReference type="InterPro" id="IPR000644">
    <property type="entry name" value="CBS_dom"/>
</dbReference>
<dbReference type="Pfam" id="PF00158">
    <property type="entry name" value="Sigma54_activat"/>
    <property type="match status" value="1"/>
</dbReference>
<evidence type="ECO:0000256" key="4">
    <source>
        <dbReference type="ARBA" id="ARBA00023015"/>
    </source>
</evidence>
<evidence type="ECO:0000256" key="3">
    <source>
        <dbReference type="ARBA" id="ARBA00022840"/>
    </source>
</evidence>
<keyword evidence="3" id="KW-0067">ATP-binding</keyword>
<evidence type="ECO:0000256" key="5">
    <source>
        <dbReference type="ARBA" id="ARBA00023125"/>
    </source>
</evidence>
<dbReference type="InterPro" id="IPR025943">
    <property type="entry name" value="Sigma_54_int_dom_ATP-bd_2"/>
</dbReference>
<keyword evidence="1" id="KW-0547">Nucleotide-binding</keyword>
<dbReference type="OrthoDB" id="9803970at2"/>
<dbReference type="NCBIfam" id="TIGR00229">
    <property type="entry name" value="sensory_box"/>
    <property type="match status" value="1"/>
</dbReference>
<dbReference type="InterPro" id="IPR025662">
    <property type="entry name" value="Sigma_54_int_dom_ATP-bd_1"/>
</dbReference>
<evidence type="ECO:0000256" key="8">
    <source>
        <dbReference type="PROSITE-ProRule" id="PRU00703"/>
    </source>
</evidence>
<evidence type="ECO:0000313" key="14">
    <source>
        <dbReference type="Proteomes" id="UP000191056"/>
    </source>
</evidence>
<keyword evidence="14" id="KW-1185">Reference proteome</keyword>
<proteinExistence type="predicted"/>
<dbReference type="SUPFAM" id="SSF54631">
    <property type="entry name" value="CBS-domain pair"/>
    <property type="match status" value="1"/>
</dbReference>
<comment type="caution">
    <text evidence="13">The sequence shown here is derived from an EMBL/GenBank/DDBJ whole genome shotgun (WGS) entry which is preliminary data.</text>
</comment>
<dbReference type="GO" id="GO:0003677">
    <property type="term" value="F:DNA binding"/>
    <property type="evidence" value="ECO:0007669"/>
    <property type="project" value="UniProtKB-KW"/>
</dbReference>